<feature type="region of interest" description="Disordered" evidence="1">
    <location>
        <begin position="590"/>
        <end position="1267"/>
    </location>
</feature>
<evidence type="ECO:0000256" key="1">
    <source>
        <dbReference type="SAM" id="MobiDB-lite"/>
    </source>
</evidence>
<feature type="compositionally biased region" description="Acidic residues" evidence="1">
    <location>
        <begin position="1485"/>
        <end position="1500"/>
    </location>
</feature>
<feature type="compositionally biased region" description="Acidic residues" evidence="1">
    <location>
        <begin position="362"/>
        <end position="372"/>
    </location>
</feature>
<feature type="region of interest" description="Disordered" evidence="1">
    <location>
        <begin position="1296"/>
        <end position="1443"/>
    </location>
</feature>
<dbReference type="Proteomes" id="UP001521184">
    <property type="component" value="Unassembled WGS sequence"/>
</dbReference>
<feature type="compositionally biased region" description="Low complexity" evidence="1">
    <location>
        <begin position="1"/>
        <end position="18"/>
    </location>
</feature>
<feature type="compositionally biased region" description="Polar residues" evidence="1">
    <location>
        <begin position="181"/>
        <end position="206"/>
    </location>
</feature>
<feature type="compositionally biased region" description="Polar residues" evidence="1">
    <location>
        <begin position="237"/>
        <end position="247"/>
    </location>
</feature>
<sequence length="1599" mass="170641">MVLLEEAGSGVEPAGSAASPPPPPPPIPKDLGAGEYFGAVKGKGKEMEGPVAEQRAKDGGEEGERAVEDGEGRQGGEVEKAVENEAEATRLSEEVDKHIHGSEGEQPVKSKDEGTAVDAVDFGADSGRADRATADAETQSAAASGVALSQPTTEAAVPRQSQEGAVDSSSRKEGREMNISRPISRQISAVNSPAGSRPVSSVGSTSAAAQAPAQAQQFVAPEEWETLPDPASPVSRAFSQSPISRSGTPGGHRSFAERAQSPIQRSATPGTIAMPTAQYASGSAVGRSGSQKSGKSKWERLGVLPSPSIEPLSWLDEKEKRRSLAAEARMERVIESVVRNSTPVSVRSKGSAGSMGRFVTGGDEDLQADNVEEGVRGEEEGAKSSRQSFAQRATAGGATSSRQSIRTRDSKGSIASLLPIPLDEMAKKGLTLEDHELDRPKFDVSPIELDDAEADARDEQLRAATNQEQPEQAEEHEQAHDAHAEVQRSPSPESHGHGIAAEVVQSPDPIEQPPRLASPLQDISTAAAAPADVPVSTEQDGGSREYQVSPVNAEFDAGPSPRPIRRDMEQAPRPFSYMEGQGAQEEVLQLGNMGPRYGQRAPPQGPNVPSNSGSQRRLEGHRRSLLLQSDANDNFTRPDFDPRLYSSEFTLPGVGPPDHSETSELRAKRRSILGTIGSGANSRASPSGSNSNTPPSKSVERVNERINPQHIDQGAMLHRSFSYQSSVHEGQLKPTTSEEASKKSKDADSHKQKRQRSGIFSPFKRNDASTSQSQLAKAPPPLEAEQASPVVAPNQSKKGRKVLQRNASSGRLSTEPMSPAAEKEKKDKKKRSSLFGSIFGRSSSAAATEREKDEKKKLRSSDSKGKLSKLRKVNTNSSSGNLSAVQQPQGGSTEVREAAYAPVPQPPRMMGSYRELREGAGVTEEALREQGSQGGSLKSTGEQRIPPPPPSAGSAGGSSFYSTGTLPASQHAGYPGPAAVASSGFAPRPGPAPRTRYYSQPSAPQRALSQDRALWPNGPPPPSSMPPPGRRFSEQMLQQYPPAGPARAYQTPPPPQQYGRHPSQSSEYGAALSPQVSALTPTQPGEQPPPQQRQGSGIIGRAGEEMIVSPIMSRASESSGGGNYFGRVSPDAQRKRGPSDAFERQRLWHMQQQQQQQQQSQSPAQAERQRSAGRIPQQRGPYQQQPPPPLPPSQQQQWPHPNHIPHQQQQRPFELSLPGNTANNESSDSGEDDRRGGGGGGEFDQSQSGVAWSPPSPPMAAGGPAAAMAAAYREVLPRGYTPVTTTATAAAAIAAISGAGGNSLSPTTTTTTAATRIEPRWKEISPEEAETELERVRERQAQERLLAQERERERQRETELELELEQRQQRNVHPMFRHSPKPSLSGGGRISPARPPPPPAKSSMPPITGNISPRPPPGLEGGGGQNRPAVHPTQRYSAGPVAAAGDLQMDPAYAKEYGISASSSSPGRSRHHHAPPQQGGKIPGGDDDDSEDDEDDEDLYAEPTGFNLRSRESGQQGAQVLERAQREAGSAPSPPSMMMSTVPPAQQQQQGKEDERREGAEERQREGRGEGEDADEPVVMQAASYPGMEWTPRWDGTVE</sequence>
<feature type="compositionally biased region" description="Basic and acidic residues" evidence="1">
    <location>
        <begin position="373"/>
        <end position="383"/>
    </location>
</feature>
<evidence type="ECO:0000313" key="3">
    <source>
        <dbReference type="Proteomes" id="UP001521184"/>
    </source>
</evidence>
<feature type="compositionally biased region" description="Low complexity" evidence="1">
    <location>
        <begin position="135"/>
        <end position="144"/>
    </location>
</feature>
<feature type="compositionally biased region" description="Low complexity" evidence="1">
    <location>
        <begin position="685"/>
        <end position="697"/>
    </location>
</feature>
<feature type="compositionally biased region" description="Pro residues" evidence="1">
    <location>
        <begin position="1017"/>
        <end position="1029"/>
    </location>
</feature>
<accession>A0ABR3TTU8</accession>
<feature type="compositionally biased region" description="Basic and acidic residues" evidence="1">
    <location>
        <begin position="1551"/>
        <end position="1571"/>
    </location>
</feature>
<feature type="compositionally biased region" description="Basic and acidic residues" evidence="1">
    <location>
        <begin position="43"/>
        <end position="114"/>
    </location>
</feature>
<feature type="region of interest" description="Disordered" evidence="1">
    <location>
        <begin position="338"/>
        <end position="567"/>
    </location>
</feature>
<feature type="compositionally biased region" description="Basic and acidic residues" evidence="1">
    <location>
        <begin position="169"/>
        <end position="178"/>
    </location>
</feature>
<organism evidence="2 3">
    <name type="scientific">Diplodia intermedia</name>
    <dbReference type="NCBI Taxonomy" id="856260"/>
    <lineage>
        <taxon>Eukaryota</taxon>
        <taxon>Fungi</taxon>
        <taxon>Dikarya</taxon>
        <taxon>Ascomycota</taxon>
        <taxon>Pezizomycotina</taxon>
        <taxon>Dothideomycetes</taxon>
        <taxon>Dothideomycetes incertae sedis</taxon>
        <taxon>Botryosphaeriales</taxon>
        <taxon>Botryosphaeriaceae</taxon>
        <taxon>Diplodia</taxon>
    </lineage>
</organism>
<feature type="compositionally biased region" description="Polar residues" evidence="1">
    <location>
        <begin position="873"/>
        <end position="892"/>
    </location>
</feature>
<feature type="compositionally biased region" description="Basic and acidic residues" evidence="1">
    <location>
        <begin position="739"/>
        <end position="750"/>
    </location>
</feature>
<feature type="region of interest" description="Disordered" evidence="1">
    <location>
        <begin position="1455"/>
        <end position="1599"/>
    </location>
</feature>
<reference evidence="2 3" key="1">
    <citation type="journal article" date="2023" name="Plant Dis.">
        <title>First Report of Diplodia intermedia Causing Canker and Dieback Diseases on Apple Trees in Canada.</title>
        <authorList>
            <person name="Ellouze W."/>
            <person name="Ilyukhin E."/>
            <person name="Sulman M."/>
            <person name="Ali S."/>
        </authorList>
    </citation>
    <scope>NUCLEOTIDE SEQUENCE [LARGE SCALE GENOMIC DNA]</scope>
    <source>
        <strain evidence="2 3">M45-28</strain>
    </source>
</reference>
<feature type="compositionally biased region" description="Polar residues" evidence="1">
    <location>
        <begin position="626"/>
        <end position="635"/>
    </location>
</feature>
<feature type="region of interest" description="Disordered" evidence="1">
    <location>
        <begin position="280"/>
        <end position="299"/>
    </location>
</feature>
<feature type="compositionally biased region" description="Pro residues" evidence="1">
    <location>
        <begin position="19"/>
        <end position="28"/>
    </location>
</feature>
<evidence type="ECO:0000313" key="2">
    <source>
        <dbReference type="EMBL" id="KAL1644151.1"/>
    </source>
</evidence>
<feature type="compositionally biased region" description="Basic and acidic residues" evidence="1">
    <location>
        <begin position="424"/>
        <end position="442"/>
    </location>
</feature>
<feature type="compositionally biased region" description="Basic and acidic residues" evidence="1">
    <location>
        <begin position="1332"/>
        <end position="1368"/>
    </location>
</feature>
<feature type="compositionally biased region" description="Polar residues" evidence="1">
    <location>
        <begin position="147"/>
        <end position="163"/>
    </location>
</feature>
<gene>
    <name evidence="2" type="ORF">SLS58_004431</name>
</gene>
<dbReference type="EMBL" id="JAKEKT020000024">
    <property type="protein sequence ID" value="KAL1644151.1"/>
    <property type="molecule type" value="Genomic_DNA"/>
</dbReference>
<protein>
    <submittedName>
        <fullName evidence="2">Uncharacterized protein</fullName>
    </submittedName>
</protein>
<comment type="caution">
    <text evidence="2">The sequence shown here is derived from an EMBL/GenBank/DDBJ whole genome shotgun (WGS) entry which is preliminary data.</text>
</comment>
<feature type="compositionally biased region" description="Low complexity" evidence="1">
    <location>
        <begin position="207"/>
        <end position="217"/>
    </location>
</feature>
<feature type="compositionally biased region" description="Polar residues" evidence="1">
    <location>
        <begin position="805"/>
        <end position="816"/>
    </location>
</feature>
<name>A0ABR3TTU8_9PEZI</name>
<keyword evidence="3" id="KW-1185">Reference proteome</keyword>
<feature type="compositionally biased region" description="Low complexity" evidence="1">
    <location>
        <begin position="1092"/>
        <end position="1101"/>
    </location>
</feature>
<feature type="compositionally biased region" description="Low complexity" evidence="1">
    <location>
        <begin position="1151"/>
        <end position="1166"/>
    </location>
</feature>
<feature type="compositionally biased region" description="Basic and acidic residues" evidence="1">
    <location>
        <begin position="473"/>
        <end position="486"/>
    </location>
</feature>
<feature type="compositionally biased region" description="Low complexity" evidence="1">
    <location>
        <begin position="1193"/>
        <end position="1210"/>
    </location>
</feature>
<feature type="compositionally biased region" description="Basic and acidic residues" evidence="1">
    <location>
        <begin position="1132"/>
        <end position="1146"/>
    </location>
</feature>
<feature type="compositionally biased region" description="Polar residues" evidence="1">
    <location>
        <begin position="384"/>
        <end position="404"/>
    </location>
</feature>
<feature type="region of interest" description="Disordered" evidence="1">
    <location>
        <begin position="1"/>
        <end position="272"/>
    </location>
</feature>
<proteinExistence type="predicted"/>
<feature type="compositionally biased region" description="Basic and acidic residues" evidence="1">
    <location>
        <begin position="848"/>
        <end position="865"/>
    </location>
</feature>